<gene>
    <name evidence="7" type="ORF">P153DRAFT_254081</name>
</gene>
<dbReference type="RefSeq" id="XP_033520880.1">
    <property type="nucleotide sequence ID" value="XM_033662755.1"/>
</dbReference>
<sequence>MESRACTACAKARRSCDKHKPHCLRCRTRGNRCEYPPSKPTSFVRLREQAPELAYTPLSGSTTSFGPMFSLFSSTQVHSWWFASPETWTIDQVPPNLLSAPHRFSSADLDRHLRTMILWLAEWVTQGSNPFIHQQLYRHRLPRCIQSAYTALSAYLNKTASNEQMICRIIEDQVVLLVGEGVPRSESVLGAANSSERKLDILEYLARVQALLVYQCIGFFDGNHRLRHLAEKHIPILQSWLVDLLEYTRQAECCGESLMSSPNGQATFNIDTASESPNENLLWYSWVLIESTRRTWLIASGIQGMYQLIQRRMAACMGGTIFTSRQGFWEAPTALVWEKRCSEVYAGLVRLTEIEKLFAMVPKREINEFAKLVLECPYGDEQVERW</sequence>
<dbReference type="SMART" id="SM00066">
    <property type="entry name" value="GAL4"/>
    <property type="match status" value="1"/>
</dbReference>
<dbReference type="EMBL" id="ML977513">
    <property type="protein sequence ID" value="KAF2126488.1"/>
    <property type="molecule type" value="Genomic_DNA"/>
</dbReference>
<dbReference type="Proteomes" id="UP000799771">
    <property type="component" value="Unassembled WGS sequence"/>
</dbReference>
<keyword evidence="2" id="KW-0862">Zinc</keyword>
<keyword evidence="5" id="KW-0539">Nucleus</keyword>
<dbReference type="PANTHER" id="PTHR47660">
    <property type="entry name" value="TRANSCRIPTION FACTOR WITH C2H2 AND ZN(2)-CYS(6) DNA BINDING DOMAIN (EUROFUNG)-RELATED-RELATED"/>
    <property type="match status" value="1"/>
</dbReference>
<dbReference type="OrthoDB" id="5355161at2759"/>
<evidence type="ECO:0000256" key="1">
    <source>
        <dbReference type="ARBA" id="ARBA00022723"/>
    </source>
</evidence>
<dbReference type="GeneID" id="54403187"/>
<proteinExistence type="predicted"/>
<evidence type="ECO:0000256" key="4">
    <source>
        <dbReference type="ARBA" id="ARBA00023163"/>
    </source>
</evidence>
<evidence type="ECO:0000259" key="6">
    <source>
        <dbReference type="PROSITE" id="PS50048"/>
    </source>
</evidence>
<dbReference type="AlphaFoldDB" id="A0A6A6A6T8"/>
<dbReference type="CDD" id="cd00067">
    <property type="entry name" value="GAL4"/>
    <property type="match status" value="1"/>
</dbReference>
<evidence type="ECO:0000313" key="7">
    <source>
        <dbReference type="EMBL" id="KAF2126488.1"/>
    </source>
</evidence>
<keyword evidence="1" id="KW-0479">Metal-binding</keyword>
<keyword evidence="8" id="KW-1185">Reference proteome</keyword>
<dbReference type="GO" id="GO:0000981">
    <property type="term" value="F:DNA-binding transcription factor activity, RNA polymerase II-specific"/>
    <property type="evidence" value="ECO:0007669"/>
    <property type="project" value="InterPro"/>
</dbReference>
<accession>A0A6A6A6T8</accession>
<name>A0A6A6A6T8_9PLEO</name>
<dbReference type="GO" id="GO:0008270">
    <property type="term" value="F:zinc ion binding"/>
    <property type="evidence" value="ECO:0007669"/>
    <property type="project" value="InterPro"/>
</dbReference>
<dbReference type="PROSITE" id="PS00463">
    <property type="entry name" value="ZN2_CY6_FUNGAL_1"/>
    <property type="match status" value="1"/>
</dbReference>
<dbReference type="InterPro" id="IPR036864">
    <property type="entry name" value="Zn2-C6_fun-type_DNA-bd_sf"/>
</dbReference>
<dbReference type="InterPro" id="IPR001138">
    <property type="entry name" value="Zn2Cys6_DnaBD"/>
</dbReference>
<feature type="non-terminal residue" evidence="7">
    <location>
        <position position="386"/>
    </location>
</feature>
<evidence type="ECO:0000256" key="5">
    <source>
        <dbReference type="ARBA" id="ARBA00023242"/>
    </source>
</evidence>
<dbReference type="Pfam" id="PF00172">
    <property type="entry name" value="Zn_clus"/>
    <property type="match status" value="1"/>
</dbReference>
<evidence type="ECO:0000313" key="8">
    <source>
        <dbReference type="Proteomes" id="UP000799771"/>
    </source>
</evidence>
<organism evidence="7 8">
    <name type="scientific">Dothidotthia symphoricarpi CBS 119687</name>
    <dbReference type="NCBI Taxonomy" id="1392245"/>
    <lineage>
        <taxon>Eukaryota</taxon>
        <taxon>Fungi</taxon>
        <taxon>Dikarya</taxon>
        <taxon>Ascomycota</taxon>
        <taxon>Pezizomycotina</taxon>
        <taxon>Dothideomycetes</taxon>
        <taxon>Pleosporomycetidae</taxon>
        <taxon>Pleosporales</taxon>
        <taxon>Dothidotthiaceae</taxon>
        <taxon>Dothidotthia</taxon>
    </lineage>
</organism>
<dbReference type="Gene3D" id="4.10.240.10">
    <property type="entry name" value="Zn(2)-C6 fungal-type DNA-binding domain"/>
    <property type="match status" value="1"/>
</dbReference>
<keyword evidence="4" id="KW-0804">Transcription</keyword>
<evidence type="ECO:0000256" key="2">
    <source>
        <dbReference type="ARBA" id="ARBA00022833"/>
    </source>
</evidence>
<dbReference type="SUPFAM" id="SSF57701">
    <property type="entry name" value="Zn2/Cys6 DNA-binding domain"/>
    <property type="match status" value="1"/>
</dbReference>
<protein>
    <recommendedName>
        <fullName evidence="6">Zn(2)-C6 fungal-type domain-containing protein</fullName>
    </recommendedName>
</protein>
<evidence type="ECO:0000256" key="3">
    <source>
        <dbReference type="ARBA" id="ARBA00023015"/>
    </source>
</evidence>
<reference evidence="7" key="1">
    <citation type="journal article" date="2020" name="Stud. Mycol.">
        <title>101 Dothideomycetes genomes: a test case for predicting lifestyles and emergence of pathogens.</title>
        <authorList>
            <person name="Haridas S."/>
            <person name="Albert R."/>
            <person name="Binder M."/>
            <person name="Bloem J."/>
            <person name="Labutti K."/>
            <person name="Salamov A."/>
            <person name="Andreopoulos B."/>
            <person name="Baker S."/>
            <person name="Barry K."/>
            <person name="Bills G."/>
            <person name="Bluhm B."/>
            <person name="Cannon C."/>
            <person name="Castanera R."/>
            <person name="Culley D."/>
            <person name="Daum C."/>
            <person name="Ezra D."/>
            <person name="Gonzalez J."/>
            <person name="Henrissat B."/>
            <person name="Kuo A."/>
            <person name="Liang C."/>
            <person name="Lipzen A."/>
            <person name="Lutzoni F."/>
            <person name="Magnuson J."/>
            <person name="Mondo S."/>
            <person name="Nolan M."/>
            <person name="Ohm R."/>
            <person name="Pangilinan J."/>
            <person name="Park H.-J."/>
            <person name="Ramirez L."/>
            <person name="Alfaro M."/>
            <person name="Sun H."/>
            <person name="Tritt A."/>
            <person name="Yoshinaga Y."/>
            <person name="Zwiers L.-H."/>
            <person name="Turgeon B."/>
            <person name="Goodwin S."/>
            <person name="Spatafora J."/>
            <person name="Crous P."/>
            <person name="Grigoriev I."/>
        </authorList>
    </citation>
    <scope>NUCLEOTIDE SEQUENCE</scope>
    <source>
        <strain evidence="7">CBS 119687</strain>
    </source>
</reference>
<dbReference type="PROSITE" id="PS50048">
    <property type="entry name" value="ZN2_CY6_FUNGAL_2"/>
    <property type="match status" value="1"/>
</dbReference>
<keyword evidence="3" id="KW-0805">Transcription regulation</keyword>
<feature type="domain" description="Zn(2)-C6 fungal-type" evidence="6">
    <location>
        <begin position="5"/>
        <end position="35"/>
    </location>
</feature>